<feature type="domain" description="Uracil-DNA glycosylase-like" evidence="12">
    <location>
        <begin position="113"/>
        <end position="263"/>
    </location>
</feature>
<keyword evidence="9" id="KW-0408">Iron</keyword>
<dbReference type="CDD" id="cd10030">
    <property type="entry name" value="UDG-F4_TTUDGA_SPO1dp_like"/>
    <property type="match status" value="1"/>
</dbReference>
<keyword evidence="6" id="KW-0479">Metal-binding</keyword>
<dbReference type="SMART" id="SM00987">
    <property type="entry name" value="UreE_C"/>
    <property type="match status" value="1"/>
</dbReference>
<evidence type="ECO:0000256" key="7">
    <source>
        <dbReference type="ARBA" id="ARBA00022763"/>
    </source>
</evidence>
<dbReference type="Pfam" id="PF03167">
    <property type="entry name" value="UDG"/>
    <property type="match status" value="1"/>
</dbReference>
<keyword evidence="11" id="KW-0234">DNA repair</keyword>
<dbReference type="Gene3D" id="3.40.470.10">
    <property type="entry name" value="Uracil-DNA glycosylase-like domain"/>
    <property type="match status" value="1"/>
</dbReference>
<reference evidence="13 14" key="1">
    <citation type="journal article" date="2014" name="World J. Microbiol. Biotechnol.">
        <title>Biodiversity and physiological characteristics of Antarctic and Arctic lichens-associated bacteria.</title>
        <authorList>
            <person name="Lee Y.M."/>
            <person name="Kim E.H."/>
            <person name="Lee H.K."/>
            <person name="Hong S.G."/>
        </authorList>
    </citation>
    <scope>NUCLEOTIDE SEQUENCE [LARGE SCALE GENOMIC DNA]</scope>
    <source>
        <strain evidence="13 14">PAMC 26569</strain>
    </source>
</reference>
<evidence type="ECO:0000256" key="3">
    <source>
        <dbReference type="ARBA" id="ARBA00012030"/>
    </source>
</evidence>
<comment type="similarity">
    <text evidence="2">Belongs to the uracil-DNA glycosylase (UDG) superfamily. Type 4 (UDGa) family.</text>
</comment>
<dbReference type="AlphaFoldDB" id="A0A6M8HWV7"/>
<dbReference type="InterPro" id="IPR051536">
    <property type="entry name" value="UDG_Type-4/5"/>
</dbReference>
<keyword evidence="7" id="KW-0227">DNA damage</keyword>
<dbReference type="InterPro" id="IPR005122">
    <property type="entry name" value="Uracil-DNA_glycosylase-like"/>
</dbReference>
<dbReference type="GO" id="GO:0004844">
    <property type="term" value="F:uracil DNA N-glycosylase activity"/>
    <property type="evidence" value="ECO:0007669"/>
    <property type="project" value="UniProtKB-EC"/>
</dbReference>
<dbReference type="SMART" id="SM00986">
    <property type="entry name" value="UDG"/>
    <property type="match status" value="1"/>
</dbReference>
<evidence type="ECO:0000256" key="6">
    <source>
        <dbReference type="ARBA" id="ARBA00022723"/>
    </source>
</evidence>
<dbReference type="GO" id="GO:0006281">
    <property type="term" value="P:DNA repair"/>
    <property type="evidence" value="ECO:0007669"/>
    <property type="project" value="UniProtKB-KW"/>
</dbReference>
<dbReference type="KEGG" id="lck:HN018_14770"/>
<keyword evidence="5" id="KW-0004">4Fe-4S</keyword>
<dbReference type="Proteomes" id="UP000500767">
    <property type="component" value="Chromosome"/>
</dbReference>
<protein>
    <recommendedName>
        <fullName evidence="4">Type-4 uracil-DNA glycosylase</fullName>
        <ecNumber evidence="3">3.2.2.27</ecNumber>
    </recommendedName>
</protein>
<evidence type="ECO:0000256" key="10">
    <source>
        <dbReference type="ARBA" id="ARBA00023014"/>
    </source>
</evidence>
<dbReference type="EMBL" id="CP053708">
    <property type="protein sequence ID" value="QKE92675.1"/>
    <property type="molecule type" value="Genomic_DNA"/>
</dbReference>
<dbReference type="EC" id="3.2.2.27" evidence="3"/>
<dbReference type="InterPro" id="IPR036895">
    <property type="entry name" value="Uracil-DNA_glycosylase-like_sf"/>
</dbReference>
<dbReference type="GO" id="GO:0051539">
    <property type="term" value="F:4 iron, 4 sulfur cluster binding"/>
    <property type="evidence" value="ECO:0007669"/>
    <property type="project" value="UniProtKB-KW"/>
</dbReference>
<dbReference type="PANTHER" id="PTHR33693">
    <property type="entry name" value="TYPE-5 URACIL-DNA GLYCOSYLASE"/>
    <property type="match status" value="1"/>
</dbReference>
<proteinExistence type="inferred from homology"/>
<evidence type="ECO:0000256" key="9">
    <source>
        <dbReference type="ARBA" id="ARBA00023004"/>
    </source>
</evidence>
<evidence type="ECO:0000313" key="14">
    <source>
        <dbReference type="Proteomes" id="UP000500767"/>
    </source>
</evidence>
<comment type="catalytic activity">
    <reaction evidence="1">
        <text>Hydrolyzes single-stranded DNA or mismatched double-stranded DNA and polynucleotides, releasing free uracil.</text>
        <dbReference type="EC" id="3.2.2.27"/>
    </reaction>
</comment>
<evidence type="ECO:0000256" key="4">
    <source>
        <dbReference type="ARBA" id="ARBA00019403"/>
    </source>
</evidence>
<accession>A0A6M8HWV7</accession>
<evidence type="ECO:0000256" key="11">
    <source>
        <dbReference type="ARBA" id="ARBA00023204"/>
    </source>
</evidence>
<dbReference type="InterPro" id="IPR005273">
    <property type="entry name" value="Ura-DNA_glyco_family4"/>
</dbReference>
<keyword evidence="10" id="KW-0411">Iron-sulfur</keyword>
<name>A0A6M8HWV7_9PROT</name>
<keyword evidence="14" id="KW-1185">Reference proteome</keyword>
<gene>
    <name evidence="13" type="ORF">HN018_14770</name>
</gene>
<dbReference type="SUPFAM" id="SSF52141">
    <property type="entry name" value="Uracil-DNA glycosylase-like"/>
    <property type="match status" value="1"/>
</dbReference>
<keyword evidence="8" id="KW-0378">Hydrolase</keyword>
<dbReference type="PANTHER" id="PTHR33693:SF1">
    <property type="entry name" value="TYPE-4 URACIL-DNA GLYCOSYLASE"/>
    <property type="match status" value="1"/>
</dbReference>
<evidence type="ECO:0000256" key="1">
    <source>
        <dbReference type="ARBA" id="ARBA00001400"/>
    </source>
</evidence>
<organism evidence="13 14">
    <name type="scientific">Lichenicola cladoniae</name>
    <dbReference type="NCBI Taxonomy" id="1484109"/>
    <lineage>
        <taxon>Bacteria</taxon>
        <taxon>Pseudomonadati</taxon>
        <taxon>Pseudomonadota</taxon>
        <taxon>Alphaproteobacteria</taxon>
        <taxon>Acetobacterales</taxon>
        <taxon>Acetobacteraceae</taxon>
        <taxon>Lichenicola</taxon>
    </lineage>
</organism>
<evidence type="ECO:0000256" key="8">
    <source>
        <dbReference type="ARBA" id="ARBA00022801"/>
    </source>
</evidence>
<evidence type="ECO:0000259" key="12">
    <source>
        <dbReference type="SMART" id="SM00986"/>
    </source>
</evidence>
<evidence type="ECO:0000256" key="5">
    <source>
        <dbReference type="ARBA" id="ARBA00022485"/>
    </source>
</evidence>
<evidence type="ECO:0000313" key="13">
    <source>
        <dbReference type="EMBL" id="QKE92675.1"/>
    </source>
</evidence>
<sequence length="293" mass="31144">MDALALLKLQIEWGADEALEPDPIDRLAAHRLRAQPAGPGDSQPPVSVIVGPAPLARRAVPVPAAPVAPAARNAQVALARKVANAAGDIPALRAAIASFEGCSLRDTATHLVFAEGDASSGLVIVGEVPNAEEDRAGHPFAGRPGQLLDRMLDSIGLDRAGVLLVPLIPWRPPGDRPPSDLELAICKPFLDRLLVLARPNRLLLMGSRPAKLLANTTIRANAGWQDIAAAGPDAGPIPMLAMRHPSYLLSHPTARRDSWTALLLLRRTLDRNLKKEQLSDQSCVSHLAENSQS</sequence>
<dbReference type="NCBIfam" id="TIGR00758">
    <property type="entry name" value="UDG_fam4"/>
    <property type="match status" value="1"/>
</dbReference>
<evidence type="ECO:0000256" key="2">
    <source>
        <dbReference type="ARBA" id="ARBA00006521"/>
    </source>
</evidence>
<dbReference type="GO" id="GO:0046872">
    <property type="term" value="F:metal ion binding"/>
    <property type="evidence" value="ECO:0007669"/>
    <property type="project" value="UniProtKB-KW"/>
</dbReference>